<comment type="caution">
    <text evidence="1">The sequence shown here is derived from an EMBL/GenBank/DDBJ whole genome shotgun (WGS) entry which is preliminary data.</text>
</comment>
<dbReference type="Proteomes" id="UP001177023">
    <property type="component" value="Unassembled WGS sequence"/>
</dbReference>
<proteinExistence type="predicted"/>
<name>A0AA36D1I8_9BILA</name>
<evidence type="ECO:0000313" key="2">
    <source>
        <dbReference type="Proteomes" id="UP001177023"/>
    </source>
</evidence>
<dbReference type="EMBL" id="CATQJA010002656">
    <property type="protein sequence ID" value="CAJ0579313.1"/>
    <property type="molecule type" value="Genomic_DNA"/>
</dbReference>
<feature type="non-terminal residue" evidence="1">
    <location>
        <position position="103"/>
    </location>
</feature>
<sequence>MMANEPTKSDKKTTATLIRDEEMQLQELEVAETKMKSAQEELSLELYVARVLRRTLNTVTHQRDAQLVAHWRAEDFERLAPGYTCQHLCHTPWWGQLRGICPA</sequence>
<organism evidence="1 2">
    <name type="scientific">Mesorhabditis spiculigera</name>
    <dbReference type="NCBI Taxonomy" id="96644"/>
    <lineage>
        <taxon>Eukaryota</taxon>
        <taxon>Metazoa</taxon>
        <taxon>Ecdysozoa</taxon>
        <taxon>Nematoda</taxon>
        <taxon>Chromadorea</taxon>
        <taxon>Rhabditida</taxon>
        <taxon>Rhabditina</taxon>
        <taxon>Rhabditomorpha</taxon>
        <taxon>Rhabditoidea</taxon>
        <taxon>Rhabditidae</taxon>
        <taxon>Mesorhabditinae</taxon>
        <taxon>Mesorhabditis</taxon>
    </lineage>
</organism>
<reference evidence="1" key="1">
    <citation type="submission" date="2023-06" db="EMBL/GenBank/DDBJ databases">
        <authorList>
            <person name="Delattre M."/>
        </authorList>
    </citation>
    <scope>NUCLEOTIDE SEQUENCE</scope>
    <source>
        <strain evidence="1">AF72</strain>
    </source>
</reference>
<accession>A0AA36D1I8</accession>
<keyword evidence="2" id="KW-1185">Reference proteome</keyword>
<protein>
    <submittedName>
        <fullName evidence="1">Uncharacterized protein</fullName>
    </submittedName>
</protein>
<evidence type="ECO:0000313" key="1">
    <source>
        <dbReference type="EMBL" id="CAJ0579313.1"/>
    </source>
</evidence>
<gene>
    <name evidence="1" type="ORF">MSPICULIGERA_LOCUS17536</name>
</gene>
<dbReference type="AlphaFoldDB" id="A0AA36D1I8"/>